<gene>
    <name evidence="2" type="ORF">B30_10150</name>
</gene>
<protein>
    <submittedName>
        <fullName evidence="2">IS21 family transposase</fullName>
    </submittedName>
</protein>
<feature type="region of interest" description="Disordered" evidence="1">
    <location>
        <begin position="82"/>
        <end position="121"/>
    </location>
</feature>
<reference evidence="2 3" key="1">
    <citation type="submission" date="2012-09" db="EMBL/GenBank/DDBJ databases">
        <title>Celeribacter baekdonensis B30 Genome Sequencing.</title>
        <authorList>
            <person name="Wang W."/>
        </authorList>
    </citation>
    <scope>NUCLEOTIDE SEQUENCE [LARGE SCALE GENOMIC DNA]</scope>
    <source>
        <strain evidence="2 3">B30</strain>
    </source>
</reference>
<name>K2J8H7_9RHOB</name>
<dbReference type="AlphaFoldDB" id="K2J8H7"/>
<evidence type="ECO:0000313" key="2">
    <source>
        <dbReference type="EMBL" id="EKE71117.1"/>
    </source>
</evidence>
<dbReference type="STRING" id="1208323.B30_10150"/>
<dbReference type="EMBL" id="AMRK01000005">
    <property type="protein sequence ID" value="EKE71117.1"/>
    <property type="molecule type" value="Genomic_DNA"/>
</dbReference>
<accession>K2J8H7</accession>
<evidence type="ECO:0000256" key="1">
    <source>
        <dbReference type="SAM" id="MobiDB-lite"/>
    </source>
</evidence>
<feature type="compositionally biased region" description="Basic and acidic residues" evidence="1">
    <location>
        <begin position="104"/>
        <end position="121"/>
    </location>
</feature>
<evidence type="ECO:0000313" key="3">
    <source>
        <dbReference type="Proteomes" id="UP000006762"/>
    </source>
</evidence>
<sequence length="121" mass="13559">MNPVTPLVLVTMANAEMPNAFRQLQDHMLRKDGGDREMVDILSLVLQHNEEDVLGAVELALEAGMPTKTHILNLLHRLIDRKPTDHPEVDPPDALALQTTPEANVDRYDGLRRIGEKRHAS</sequence>
<organism evidence="2 3">
    <name type="scientific">Celeribacter baekdonensis B30</name>
    <dbReference type="NCBI Taxonomy" id="1208323"/>
    <lineage>
        <taxon>Bacteria</taxon>
        <taxon>Pseudomonadati</taxon>
        <taxon>Pseudomonadota</taxon>
        <taxon>Alphaproteobacteria</taxon>
        <taxon>Rhodobacterales</taxon>
        <taxon>Roseobacteraceae</taxon>
        <taxon>Celeribacter</taxon>
    </lineage>
</organism>
<comment type="caution">
    <text evidence="2">The sequence shown here is derived from an EMBL/GenBank/DDBJ whole genome shotgun (WGS) entry which is preliminary data.</text>
</comment>
<keyword evidence="3" id="KW-1185">Reference proteome</keyword>
<proteinExistence type="predicted"/>
<dbReference type="eggNOG" id="COG4584">
    <property type="taxonomic scope" value="Bacteria"/>
</dbReference>
<dbReference type="Proteomes" id="UP000006762">
    <property type="component" value="Unassembled WGS sequence"/>
</dbReference>
<dbReference type="PATRIC" id="fig|1208323.3.peg.2101"/>